<reference evidence="9" key="1">
    <citation type="submission" date="2022-07" db="EMBL/GenBank/DDBJ databases">
        <title>Diversity of ethanolamine utilization by human commensal Escherichia coli.</title>
        <authorList>
            <person name="Jubelin G."/>
        </authorList>
    </citation>
    <scope>NUCLEOTIDE SEQUENCE</scope>
    <source>
        <strain evidence="9">S1</strain>
    </source>
</reference>
<dbReference type="AlphaFoldDB" id="A0AAW5N0K6"/>
<feature type="non-terminal residue" evidence="9">
    <location>
        <position position="1"/>
    </location>
</feature>
<dbReference type="Proteomes" id="UP001206878">
    <property type="component" value="Unassembled WGS sequence"/>
</dbReference>
<dbReference type="InterPro" id="IPR000522">
    <property type="entry name" value="ABC_transptr_permease_BtuC"/>
</dbReference>
<evidence type="ECO:0000256" key="8">
    <source>
        <dbReference type="SAM" id="Phobius"/>
    </source>
</evidence>
<dbReference type="SUPFAM" id="SSF81345">
    <property type="entry name" value="ABC transporter involved in vitamin B12 uptake, BtuC"/>
    <property type="match status" value="1"/>
</dbReference>
<evidence type="ECO:0000256" key="4">
    <source>
        <dbReference type="ARBA" id="ARBA00022475"/>
    </source>
</evidence>
<evidence type="ECO:0000256" key="1">
    <source>
        <dbReference type="ARBA" id="ARBA00004651"/>
    </source>
</evidence>
<gene>
    <name evidence="9" type="ORF">NVV43_32055</name>
</gene>
<protein>
    <submittedName>
        <fullName evidence="9">Iron chelate uptake ABC transporter family permease subunit</fullName>
    </submittedName>
</protein>
<keyword evidence="4" id="KW-1003">Cell membrane</keyword>
<evidence type="ECO:0000256" key="5">
    <source>
        <dbReference type="ARBA" id="ARBA00022692"/>
    </source>
</evidence>
<accession>A0AAW5N0K6</accession>
<keyword evidence="6 8" id="KW-1133">Transmembrane helix</keyword>
<comment type="similarity">
    <text evidence="2">Belongs to the binding-protein-dependent transport system permease family. FecCD subfamily.</text>
</comment>
<evidence type="ECO:0000313" key="9">
    <source>
        <dbReference type="EMBL" id="MCR6679983.1"/>
    </source>
</evidence>
<dbReference type="Pfam" id="PF01032">
    <property type="entry name" value="FecCD"/>
    <property type="match status" value="1"/>
</dbReference>
<dbReference type="EMBL" id="JANPXH010002086">
    <property type="protein sequence ID" value="MCR6679983.1"/>
    <property type="molecule type" value="Genomic_DNA"/>
</dbReference>
<name>A0AAW5N0K6_9ESCH</name>
<evidence type="ECO:0000256" key="6">
    <source>
        <dbReference type="ARBA" id="ARBA00022989"/>
    </source>
</evidence>
<keyword evidence="5 8" id="KW-0812">Transmembrane</keyword>
<dbReference type="GO" id="GO:0022857">
    <property type="term" value="F:transmembrane transporter activity"/>
    <property type="evidence" value="ECO:0007669"/>
    <property type="project" value="InterPro"/>
</dbReference>
<proteinExistence type="inferred from homology"/>
<comment type="subcellular location">
    <subcellularLocation>
        <location evidence="1">Cell membrane</location>
        <topology evidence="1">Multi-pass membrane protein</topology>
    </subcellularLocation>
</comment>
<organism evidence="9 10">
    <name type="scientific">Escherichia marmotae</name>
    <dbReference type="NCBI Taxonomy" id="1499973"/>
    <lineage>
        <taxon>Bacteria</taxon>
        <taxon>Pseudomonadati</taxon>
        <taxon>Pseudomonadota</taxon>
        <taxon>Gammaproteobacteria</taxon>
        <taxon>Enterobacterales</taxon>
        <taxon>Enterobacteriaceae</taxon>
        <taxon>Escherichia</taxon>
    </lineage>
</organism>
<sequence>TPVKLALAGAALTALLGSITTAILLIDVDTLDQFRFWAVGSLAGRTATVAANVAPFIAVGLVLAMACGPVLNTLALG</sequence>
<evidence type="ECO:0000256" key="2">
    <source>
        <dbReference type="ARBA" id="ARBA00007935"/>
    </source>
</evidence>
<dbReference type="GO" id="GO:0005886">
    <property type="term" value="C:plasma membrane"/>
    <property type="evidence" value="ECO:0007669"/>
    <property type="project" value="UniProtKB-SubCell"/>
</dbReference>
<comment type="caution">
    <text evidence="9">The sequence shown here is derived from an EMBL/GenBank/DDBJ whole genome shotgun (WGS) entry which is preliminary data.</text>
</comment>
<keyword evidence="3" id="KW-0813">Transport</keyword>
<dbReference type="Gene3D" id="1.10.3470.10">
    <property type="entry name" value="ABC transporter involved in vitamin B12 uptake, BtuC"/>
    <property type="match status" value="1"/>
</dbReference>
<keyword evidence="7 8" id="KW-0472">Membrane</keyword>
<feature type="non-terminal residue" evidence="9">
    <location>
        <position position="77"/>
    </location>
</feature>
<feature type="transmembrane region" description="Helical" evidence="8">
    <location>
        <begin position="49"/>
        <end position="71"/>
    </location>
</feature>
<evidence type="ECO:0000256" key="7">
    <source>
        <dbReference type="ARBA" id="ARBA00023136"/>
    </source>
</evidence>
<evidence type="ECO:0000313" key="10">
    <source>
        <dbReference type="Proteomes" id="UP001206878"/>
    </source>
</evidence>
<evidence type="ECO:0000256" key="3">
    <source>
        <dbReference type="ARBA" id="ARBA00022448"/>
    </source>
</evidence>
<dbReference type="InterPro" id="IPR037294">
    <property type="entry name" value="ABC_BtuC-like"/>
</dbReference>